<dbReference type="EMBL" id="JAANNP010000074">
    <property type="protein sequence ID" value="NHC15959.1"/>
    <property type="molecule type" value="Genomic_DNA"/>
</dbReference>
<reference evidence="1 2" key="1">
    <citation type="submission" date="2020-03" db="EMBL/GenBank/DDBJ databases">
        <title>Two novel Motilibacter sp.</title>
        <authorList>
            <person name="Liu S."/>
        </authorList>
    </citation>
    <scope>NUCLEOTIDE SEQUENCE [LARGE SCALE GENOMIC DNA]</scope>
    <source>
        <strain evidence="1 2">E257</strain>
    </source>
</reference>
<evidence type="ECO:0000313" key="2">
    <source>
        <dbReference type="Proteomes" id="UP000800981"/>
    </source>
</evidence>
<dbReference type="Proteomes" id="UP000800981">
    <property type="component" value="Unassembled WGS sequence"/>
</dbReference>
<proteinExistence type="predicted"/>
<comment type="caution">
    <text evidence="1">The sequence shown here is derived from an EMBL/GenBank/DDBJ whole genome shotgun (WGS) entry which is preliminary data.</text>
</comment>
<keyword evidence="2" id="KW-1185">Reference proteome</keyword>
<accession>A0ABX0H2C9</accession>
<evidence type="ECO:0000313" key="1">
    <source>
        <dbReference type="EMBL" id="NHC15959.1"/>
    </source>
</evidence>
<organism evidence="1 2">
    <name type="scientific">Motilibacter deserti</name>
    <dbReference type="NCBI Taxonomy" id="2714956"/>
    <lineage>
        <taxon>Bacteria</taxon>
        <taxon>Bacillati</taxon>
        <taxon>Actinomycetota</taxon>
        <taxon>Actinomycetes</taxon>
        <taxon>Motilibacterales</taxon>
        <taxon>Motilibacteraceae</taxon>
        <taxon>Motilibacter</taxon>
    </lineage>
</organism>
<gene>
    <name evidence="1" type="ORF">G9H71_19425</name>
</gene>
<dbReference type="RefSeq" id="WP_166284439.1">
    <property type="nucleotide sequence ID" value="NZ_JAANNP010000074.1"/>
</dbReference>
<sequence length="197" mass="21717">MTDMIDATTALTDAPWTMDLLLPRWDQRERHDAWYAASPDRVWDALLGLRVADLRLTEALMRLRSDPVGLVRGTATPLGTDALVIDSVAPITLAADPGRELVLGDIAAYARPKPTRPEGLAGGLEAFSAFERPGYSKVVMDFRLVAERGGTRLHTETRVRTPDLRSRIAFSAYWVLVRVGSGLMRRDMLNAIGRTCG</sequence>
<name>A0ABX0H2C9_9ACTN</name>
<protein>
    <recommendedName>
        <fullName evidence="3">PAS domain-containing protein</fullName>
    </recommendedName>
</protein>
<evidence type="ECO:0008006" key="3">
    <source>
        <dbReference type="Google" id="ProtNLM"/>
    </source>
</evidence>